<reference evidence="3" key="1">
    <citation type="journal article" date="2019" name="Int. J. Syst. Evol. Microbiol.">
        <title>The Global Catalogue of Microorganisms (GCM) 10K type strain sequencing project: providing services to taxonomists for standard genome sequencing and annotation.</title>
        <authorList>
            <consortium name="The Broad Institute Genomics Platform"/>
            <consortium name="The Broad Institute Genome Sequencing Center for Infectious Disease"/>
            <person name="Wu L."/>
            <person name="Ma J."/>
        </authorList>
    </citation>
    <scope>NUCLEOTIDE SEQUENCE [LARGE SCALE GENOMIC DNA]</scope>
    <source>
        <strain evidence="3">JCM 16546</strain>
    </source>
</reference>
<protein>
    <submittedName>
        <fullName evidence="2">Uncharacterized protein</fullName>
    </submittedName>
</protein>
<evidence type="ECO:0000313" key="3">
    <source>
        <dbReference type="Proteomes" id="UP001410795"/>
    </source>
</evidence>
<evidence type="ECO:0000313" key="2">
    <source>
        <dbReference type="EMBL" id="GAA3660766.1"/>
    </source>
</evidence>
<dbReference type="Proteomes" id="UP001410795">
    <property type="component" value="Unassembled WGS sequence"/>
</dbReference>
<dbReference type="EMBL" id="BAAAYV010000010">
    <property type="protein sequence ID" value="GAA3660766.1"/>
    <property type="molecule type" value="Genomic_DNA"/>
</dbReference>
<keyword evidence="3" id="KW-1185">Reference proteome</keyword>
<feature type="compositionally biased region" description="Basic and acidic residues" evidence="1">
    <location>
        <begin position="1"/>
        <end position="13"/>
    </location>
</feature>
<feature type="region of interest" description="Disordered" evidence="1">
    <location>
        <begin position="1"/>
        <end position="25"/>
    </location>
</feature>
<accession>A0ABP7BH92</accession>
<sequence length="457" mass="47515">MADTTAERREPGEGPKAGRSLTDAYRPIRLVGPPQAPVRGVLAAAGQRRVVLVDAVGAEQHVFSGCPEPPQHLLAPTDLVRGLDGHDLELPWCREPLARLLAARAAAGRQLAGGELVTLTVSLLRGTVEAWRDRPAAADAGPCGSWWADDDGRPLFAPDPAGEPIETAARAALEAAAAHTRDRVVLRHLEQAREALARPRGLGRALDTLEDALFEVCAPRPIARAPERHGEAPSSEADVRRGQEVRRGALTELMARLSDAPLVDTVADAIDRVRAGARGALRGGRRLPLLIGGGAALVVLVGGLMWPADAGSADAAPGSSESPPPRTPAVTSSPSAPAIGSSDLPVPPTAPEESPVSEEDPVRAVEQLLAELGECAARAAVSCSAVQEGAAADLGAEALEAAEGEREASLLDDYGDVAVVRVDDPTGERAPLIVQVVRLDGRWLLRAAHASVTDTDG</sequence>
<gene>
    <name evidence="2" type="ORF">GCM10022202_22270</name>
</gene>
<dbReference type="RefSeq" id="WP_221857443.1">
    <property type="nucleotide sequence ID" value="NZ_BAAAYV010000010.1"/>
</dbReference>
<name>A0ABP7BH92_9MICO</name>
<comment type="caution">
    <text evidence="2">The sequence shown here is derived from an EMBL/GenBank/DDBJ whole genome shotgun (WGS) entry which is preliminary data.</text>
</comment>
<feature type="region of interest" description="Disordered" evidence="1">
    <location>
        <begin position="311"/>
        <end position="362"/>
    </location>
</feature>
<organism evidence="2 3">
    <name type="scientific">Microbacterium marinilacus</name>
    <dbReference type="NCBI Taxonomy" id="415209"/>
    <lineage>
        <taxon>Bacteria</taxon>
        <taxon>Bacillati</taxon>
        <taxon>Actinomycetota</taxon>
        <taxon>Actinomycetes</taxon>
        <taxon>Micrococcales</taxon>
        <taxon>Microbacteriaceae</taxon>
        <taxon>Microbacterium</taxon>
    </lineage>
</organism>
<proteinExistence type="predicted"/>
<feature type="compositionally biased region" description="Low complexity" evidence="1">
    <location>
        <begin position="311"/>
        <end position="321"/>
    </location>
</feature>
<evidence type="ECO:0000256" key="1">
    <source>
        <dbReference type="SAM" id="MobiDB-lite"/>
    </source>
</evidence>